<feature type="domain" description="Phospholipid/glycerol acyltransferase" evidence="2">
    <location>
        <begin position="137"/>
        <end position="260"/>
    </location>
</feature>
<dbReference type="OMA" id="SYWNGAR"/>
<gene>
    <name evidence="3" type="ORF">AND_007675</name>
</gene>
<reference evidence="3 5" key="1">
    <citation type="journal article" date="2010" name="BMC Genomics">
        <title>Combination of measures distinguishes pre-miRNAs from other stem-loops in the genome of the newly sequenced Anopheles darlingi.</title>
        <authorList>
            <person name="Mendes N.D."/>
            <person name="Freitas A.T."/>
            <person name="Vasconcelos A.T."/>
            <person name="Sagot M.F."/>
        </authorList>
    </citation>
    <scope>NUCLEOTIDE SEQUENCE</scope>
</reference>
<keyword evidence="1" id="KW-1133">Transmembrane helix</keyword>
<dbReference type="AlphaFoldDB" id="W5J9M0"/>
<dbReference type="STRING" id="43151.W5J9M0"/>
<dbReference type="CDD" id="cd07987">
    <property type="entry name" value="LPLAT_MGAT-like"/>
    <property type="match status" value="1"/>
</dbReference>
<proteinExistence type="predicted"/>
<evidence type="ECO:0000313" key="4">
    <source>
        <dbReference type="EnsemblMetazoa" id="ADAC007675-PA"/>
    </source>
</evidence>
<dbReference type="GO" id="GO:0016020">
    <property type="term" value="C:membrane"/>
    <property type="evidence" value="ECO:0007669"/>
    <property type="project" value="TreeGrafter"/>
</dbReference>
<reference evidence="3" key="2">
    <citation type="submission" date="2010-05" db="EMBL/GenBank/DDBJ databases">
        <authorList>
            <person name="Almeida L.G."/>
            <person name="Nicolas M.F."/>
            <person name="Souza R.C."/>
            <person name="Vasconcelos A.T.R."/>
        </authorList>
    </citation>
    <scope>NUCLEOTIDE SEQUENCE</scope>
</reference>
<dbReference type="FunCoup" id="W5J9M0">
    <property type="interactions" value="1713"/>
</dbReference>
<dbReference type="Proteomes" id="UP000000673">
    <property type="component" value="Unassembled WGS sequence"/>
</dbReference>
<protein>
    <submittedName>
        <fullName evidence="3">Transmembrane protein 68</fullName>
    </submittedName>
</protein>
<keyword evidence="5" id="KW-1185">Reference proteome</keyword>
<dbReference type="HOGENOM" id="CLU_056812_1_0_1"/>
<dbReference type="EMBL" id="ADMH02001877">
    <property type="protein sequence ID" value="ETN60696.1"/>
    <property type="molecule type" value="Genomic_DNA"/>
</dbReference>
<reference evidence="4" key="4">
    <citation type="submission" date="2015-06" db="UniProtKB">
        <authorList>
            <consortium name="EnsemblMetazoa"/>
        </authorList>
    </citation>
    <scope>IDENTIFICATION</scope>
</reference>
<organism evidence="3">
    <name type="scientific">Anopheles darlingi</name>
    <name type="common">Mosquito</name>
    <dbReference type="NCBI Taxonomy" id="43151"/>
    <lineage>
        <taxon>Eukaryota</taxon>
        <taxon>Metazoa</taxon>
        <taxon>Ecdysozoa</taxon>
        <taxon>Arthropoda</taxon>
        <taxon>Hexapoda</taxon>
        <taxon>Insecta</taxon>
        <taxon>Pterygota</taxon>
        <taxon>Neoptera</taxon>
        <taxon>Endopterygota</taxon>
        <taxon>Diptera</taxon>
        <taxon>Nematocera</taxon>
        <taxon>Culicoidea</taxon>
        <taxon>Culicidae</taxon>
        <taxon>Anophelinae</taxon>
        <taxon>Anopheles</taxon>
    </lineage>
</organism>
<dbReference type="EnsemblMetazoa" id="ADAC007675-RA">
    <property type="protein sequence ID" value="ADAC007675-PA"/>
    <property type="gene ID" value="ADAC007675"/>
</dbReference>
<feature type="transmembrane region" description="Helical" evidence="1">
    <location>
        <begin position="39"/>
        <end position="67"/>
    </location>
</feature>
<dbReference type="PANTHER" id="PTHR22753:SF14">
    <property type="entry name" value="MONOACYLGLYCEROL_DIACYLGLYCEROL O-ACYLTRANSFERASE"/>
    <property type="match status" value="1"/>
</dbReference>
<evidence type="ECO:0000313" key="5">
    <source>
        <dbReference type="Proteomes" id="UP000000673"/>
    </source>
</evidence>
<dbReference type="PANTHER" id="PTHR22753">
    <property type="entry name" value="TRANSMEMBRANE PROTEIN 68"/>
    <property type="match status" value="1"/>
</dbReference>
<dbReference type="eggNOG" id="KOG4321">
    <property type="taxonomic scope" value="Eukaryota"/>
</dbReference>
<evidence type="ECO:0000259" key="2">
    <source>
        <dbReference type="Pfam" id="PF01553"/>
    </source>
</evidence>
<dbReference type="Pfam" id="PF01553">
    <property type="entry name" value="Acyltransferase"/>
    <property type="match status" value="1"/>
</dbReference>
<keyword evidence="1" id="KW-0472">Membrane</keyword>
<evidence type="ECO:0000256" key="1">
    <source>
        <dbReference type="SAM" id="Phobius"/>
    </source>
</evidence>
<dbReference type="InterPro" id="IPR002123">
    <property type="entry name" value="Plipid/glycerol_acylTrfase"/>
</dbReference>
<dbReference type="VEuPathDB" id="VectorBase:ADAR2_004980"/>
<dbReference type="GO" id="GO:0016746">
    <property type="term" value="F:acyltransferase activity"/>
    <property type="evidence" value="ECO:0007669"/>
    <property type="project" value="InterPro"/>
</dbReference>
<dbReference type="VEuPathDB" id="VectorBase:ADAC007675"/>
<keyword evidence="1 3" id="KW-0812">Transmembrane</keyword>
<reference evidence="3" key="3">
    <citation type="journal article" date="2013" name="Nucleic Acids Res.">
        <title>The genome of Anopheles darlingi, the main neotropical malaria vector.</title>
        <authorList>
            <person name="Marinotti O."/>
            <person name="Cerqueira G.C."/>
            <person name="de Almeida L.G."/>
            <person name="Ferro M.I."/>
            <person name="Loreto E.L."/>
            <person name="Zaha A."/>
            <person name="Teixeira S.M."/>
            <person name="Wespiser A.R."/>
            <person name="Almeida E Silva A."/>
            <person name="Schlindwein A.D."/>
            <person name="Pacheco A.C."/>
            <person name="Silva A.L."/>
            <person name="Graveley B.R."/>
            <person name="Walenz B.P."/>
            <person name="Lima Bde A."/>
            <person name="Ribeiro C.A."/>
            <person name="Nunes-Silva C.G."/>
            <person name="de Carvalho C.R."/>
            <person name="Soares C.M."/>
            <person name="de Menezes C.B."/>
            <person name="Matiolli C."/>
            <person name="Caffrey D."/>
            <person name="Araujo D.A."/>
            <person name="de Oliveira D.M."/>
            <person name="Golenbock D."/>
            <person name="Grisard E.C."/>
            <person name="Fantinatti-Garboggini F."/>
            <person name="de Carvalho F.M."/>
            <person name="Barcellos F.G."/>
            <person name="Prosdocimi F."/>
            <person name="May G."/>
            <person name="Azevedo Junior G.M."/>
            <person name="Guimaraes G.M."/>
            <person name="Goldman G.H."/>
            <person name="Padilha I.Q."/>
            <person name="Batista Jda S."/>
            <person name="Ferro J.A."/>
            <person name="Ribeiro J.M."/>
            <person name="Fietto J.L."/>
            <person name="Dabbas K.M."/>
            <person name="Cerdeira L."/>
            <person name="Agnez-Lima L.F."/>
            <person name="Brocchi M."/>
            <person name="de Carvalho M.O."/>
            <person name="Teixeira Mde M."/>
            <person name="Diniz Maia Mde M."/>
            <person name="Goldman M.H."/>
            <person name="Cruz Schneider M.P."/>
            <person name="Felipe M.S."/>
            <person name="Hungria M."/>
            <person name="Nicolas M.F."/>
            <person name="Pereira M."/>
            <person name="Montes M.A."/>
            <person name="Cantao M.E."/>
            <person name="Vincentz M."/>
            <person name="Rafael M.S."/>
            <person name="Silverman N."/>
            <person name="Stoco P.H."/>
            <person name="Souza R.C."/>
            <person name="Vicentini R."/>
            <person name="Gazzinelli R.T."/>
            <person name="Neves Rde O."/>
            <person name="Silva R."/>
            <person name="Astolfi-Filho S."/>
            <person name="Maciel T.E."/>
            <person name="Urmenyi T.P."/>
            <person name="Tadei W.P."/>
            <person name="Camargo E.P."/>
            <person name="de Vasconcelos A.T."/>
        </authorList>
    </citation>
    <scope>NUCLEOTIDE SEQUENCE</scope>
</reference>
<name>W5J9M0_ANODA</name>
<evidence type="ECO:0000313" key="3">
    <source>
        <dbReference type="EMBL" id="ETN60696.1"/>
    </source>
</evidence>
<accession>W5J9M0</accession>
<sequence length="357" mass="40898">MSTSDGMIALSNETVENSTVLAYIGQYIDLDYSIWLYRLLTPVLVTFLLPCAFVLLIYTTISFLYIYKLHSRFILQVYNEGDFDFWDVARTLVAVVWDAHGWIFHGTIVRAMRQRTVVIDQRLMPIFSYKSYSSGYEVCGLENLPSSGPALIIYYHGAIPIDMYYFTARVYLKRHRLIYTVGDRFLNNVPGWKLLARVMKISPGTVQSCASVLRDGNMLSIAPGGVYEAQFGDSNYELLWRRRVGFAKVAMESKAPIIPMFTENLREGFRSVGLAKRLFIRLYNAVRFPVRPIYGGFPVKFRTHLGAPIPYDPSLSPEELQEKVAFAIEELINRHQRIPGSIFHALLDRFIAKKKAQ</sequence>